<dbReference type="Proteomes" id="UP000433788">
    <property type="component" value="Unassembled WGS sequence"/>
</dbReference>
<evidence type="ECO:0000259" key="1">
    <source>
        <dbReference type="Pfam" id="PF00534"/>
    </source>
</evidence>
<sequence length="385" mass="42160">MKRALLFANTEWYLYNFRLSLARALQAAGYEVILISPPGPYGHKLRELGFDWRPAPMARLSLNPFSELRLLWWLIQLLRHEQIDVVHGFTIKCAVYGSLAARVAGNRPRIGAVAGLGYVFTSRSIKALVLRPMVRLALRLALGGKRARLILQNPDDMALFESARLARPDQLRLIPGSGVDVTRFKPAEGGAKRTVDDAFRIVLPARLLWDKGIAEWVAAAEKLKSTHPQITLLLAGEPDAGNPAAVPAEKFKAWHNAGIIEWLGKVDDMPALFQSVDAVALPSYREGLPKSLIEAAGCGLPLITTDVPGCREVVTHEQDGLLIPPRNADALAAAIARLADDPELCQQLGAAARQRALAEFDEQIVIEKTLGVYGDLQDAQSCQTH</sequence>
<organism evidence="3 4">
    <name type="scientific">Spiribacter salilacus</name>
    <dbReference type="NCBI Taxonomy" id="2664894"/>
    <lineage>
        <taxon>Bacteria</taxon>
        <taxon>Pseudomonadati</taxon>
        <taxon>Pseudomonadota</taxon>
        <taxon>Gammaproteobacteria</taxon>
        <taxon>Chromatiales</taxon>
        <taxon>Ectothiorhodospiraceae</taxon>
        <taxon>Spiribacter</taxon>
    </lineage>
</organism>
<dbReference type="PANTHER" id="PTHR12526:SF638">
    <property type="entry name" value="SPORE COAT PROTEIN SA"/>
    <property type="match status" value="1"/>
</dbReference>
<keyword evidence="4" id="KW-1185">Reference proteome</keyword>
<dbReference type="InterPro" id="IPR028098">
    <property type="entry name" value="Glyco_trans_4-like_N"/>
</dbReference>
<evidence type="ECO:0000259" key="2">
    <source>
        <dbReference type="Pfam" id="PF13477"/>
    </source>
</evidence>
<dbReference type="GO" id="GO:0016757">
    <property type="term" value="F:glycosyltransferase activity"/>
    <property type="evidence" value="ECO:0007669"/>
    <property type="project" value="InterPro"/>
</dbReference>
<dbReference type="EMBL" id="WJPP01000005">
    <property type="protein sequence ID" value="MRH79058.1"/>
    <property type="molecule type" value="Genomic_DNA"/>
</dbReference>
<name>A0A6N7QV81_9GAMM</name>
<dbReference type="InterPro" id="IPR001296">
    <property type="entry name" value="Glyco_trans_1"/>
</dbReference>
<dbReference type="GO" id="GO:1901135">
    <property type="term" value="P:carbohydrate derivative metabolic process"/>
    <property type="evidence" value="ECO:0007669"/>
    <property type="project" value="UniProtKB-ARBA"/>
</dbReference>
<dbReference type="Pfam" id="PF13477">
    <property type="entry name" value="Glyco_trans_4_2"/>
    <property type="match status" value="1"/>
</dbReference>
<evidence type="ECO:0000313" key="3">
    <source>
        <dbReference type="EMBL" id="MRH79058.1"/>
    </source>
</evidence>
<protein>
    <submittedName>
        <fullName evidence="3">Glycosyltransferase</fullName>
    </submittedName>
</protein>
<dbReference type="RefSeq" id="WP_153720102.1">
    <property type="nucleotide sequence ID" value="NZ_WJPP01000005.1"/>
</dbReference>
<dbReference type="PANTHER" id="PTHR12526">
    <property type="entry name" value="GLYCOSYLTRANSFERASE"/>
    <property type="match status" value="1"/>
</dbReference>
<feature type="domain" description="Glycosyltransferase subfamily 4-like N-terminal" evidence="2">
    <location>
        <begin position="5"/>
        <end position="139"/>
    </location>
</feature>
<comment type="caution">
    <text evidence="3">The sequence shown here is derived from an EMBL/GenBank/DDBJ whole genome shotgun (WGS) entry which is preliminary data.</text>
</comment>
<proteinExistence type="predicted"/>
<accession>A0A6N7QV81</accession>
<dbReference type="Pfam" id="PF00534">
    <property type="entry name" value="Glycos_transf_1"/>
    <property type="match status" value="1"/>
</dbReference>
<reference evidence="3 4" key="1">
    <citation type="submission" date="2019-11" db="EMBL/GenBank/DDBJ databases">
        <authorList>
            <person name="Zhang X.Y."/>
        </authorList>
    </citation>
    <scope>NUCLEOTIDE SEQUENCE [LARGE SCALE GENOMIC DNA]</scope>
    <source>
        <strain evidence="3 4">C176</strain>
    </source>
</reference>
<dbReference type="Gene3D" id="3.40.50.2000">
    <property type="entry name" value="Glycogen Phosphorylase B"/>
    <property type="match status" value="2"/>
</dbReference>
<dbReference type="AlphaFoldDB" id="A0A6N7QV81"/>
<feature type="domain" description="Glycosyl transferase family 1" evidence="1">
    <location>
        <begin position="196"/>
        <end position="355"/>
    </location>
</feature>
<evidence type="ECO:0000313" key="4">
    <source>
        <dbReference type="Proteomes" id="UP000433788"/>
    </source>
</evidence>
<dbReference type="CDD" id="cd03808">
    <property type="entry name" value="GT4_CapM-like"/>
    <property type="match status" value="1"/>
</dbReference>
<dbReference type="SUPFAM" id="SSF53756">
    <property type="entry name" value="UDP-Glycosyltransferase/glycogen phosphorylase"/>
    <property type="match status" value="1"/>
</dbReference>
<keyword evidence="3" id="KW-0808">Transferase</keyword>
<gene>
    <name evidence="3" type="ORF">GH984_10130</name>
</gene>